<feature type="region of interest" description="Disordered" evidence="1">
    <location>
        <begin position="153"/>
        <end position="212"/>
    </location>
</feature>
<dbReference type="PANTHER" id="PTHR21856">
    <property type="entry name" value="FIBROUS SHEATH-INTERACTING PROTEIN 2"/>
    <property type="match status" value="1"/>
</dbReference>
<gene>
    <name evidence="2" type="ORF">QTO34_002486</name>
</gene>
<feature type="region of interest" description="Disordered" evidence="1">
    <location>
        <begin position="85"/>
        <end position="128"/>
    </location>
</feature>
<accession>A0AA40HSG2</accession>
<name>A0AA40HSG2_CNENI</name>
<evidence type="ECO:0000256" key="1">
    <source>
        <dbReference type="SAM" id="MobiDB-lite"/>
    </source>
</evidence>
<dbReference type="InterPro" id="IPR038891">
    <property type="entry name" value="FSIP2"/>
</dbReference>
<reference evidence="2" key="1">
    <citation type="submission" date="2023-06" db="EMBL/GenBank/DDBJ databases">
        <title>Reference genome for the Northern bat (Eptesicus nilssonii), a most northern bat species.</title>
        <authorList>
            <person name="Laine V.N."/>
            <person name="Pulliainen A.T."/>
            <person name="Lilley T.M."/>
        </authorList>
    </citation>
    <scope>NUCLEOTIDE SEQUENCE</scope>
    <source>
        <strain evidence="2">BLF_Eptnil</strain>
        <tissue evidence="2">Kidney</tissue>
    </source>
</reference>
<proteinExistence type="predicted"/>
<keyword evidence="3" id="KW-1185">Reference proteome</keyword>
<comment type="caution">
    <text evidence="2">The sequence shown here is derived from an EMBL/GenBank/DDBJ whole genome shotgun (WGS) entry which is preliminary data.</text>
</comment>
<evidence type="ECO:0000313" key="2">
    <source>
        <dbReference type="EMBL" id="KAK1336457.1"/>
    </source>
</evidence>
<dbReference type="AlphaFoldDB" id="A0AA40HSG2"/>
<feature type="compositionally biased region" description="Basic and acidic residues" evidence="1">
    <location>
        <begin position="153"/>
        <end position="167"/>
    </location>
</feature>
<organism evidence="2 3">
    <name type="scientific">Cnephaeus nilssonii</name>
    <name type="common">Northern bat</name>
    <name type="synonym">Eptesicus nilssonii</name>
    <dbReference type="NCBI Taxonomy" id="3371016"/>
    <lineage>
        <taxon>Eukaryota</taxon>
        <taxon>Metazoa</taxon>
        <taxon>Chordata</taxon>
        <taxon>Craniata</taxon>
        <taxon>Vertebrata</taxon>
        <taxon>Euteleostomi</taxon>
        <taxon>Mammalia</taxon>
        <taxon>Eutheria</taxon>
        <taxon>Laurasiatheria</taxon>
        <taxon>Chiroptera</taxon>
        <taxon>Yangochiroptera</taxon>
        <taxon>Vespertilionidae</taxon>
        <taxon>Cnephaeus</taxon>
    </lineage>
</organism>
<sequence length="212" mass="23933">MINRELEYRERRAEEQRRLWMDREERRHWDHMRRKLGLRRKIEEVRRATTRGGWVGGFLHQGLRCQAPDAVPGLSHVPTCVLSWARPGSGTTGSSRRRLHSASTESQDCERQRSTGWTTGHHLPGLEPSEWKAKEMLLLTRIVEDVKREARIEEQRRRNREESDRKVGVPPPPPTTSGAQAVASVGSEGHVPCSASPPTGSPPNGTAGSSER</sequence>
<dbReference type="PANTHER" id="PTHR21856:SF7">
    <property type="entry name" value="FIBROUS SHEATH-INTERACTING PROTEIN 2"/>
    <property type="match status" value="1"/>
</dbReference>
<dbReference type="EMBL" id="JAULJE010000012">
    <property type="protein sequence ID" value="KAK1336457.1"/>
    <property type="molecule type" value="Genomic_DNA"/>
</dbReference>
<dbReference type="GO" id="GO:0005739">
    <property type="term" value="C:mitochondrion"/>
    <property type="evidence" value="ECO:0007669"/>
    <property type="project" value="TreeGrafter"/>
</dbReference>
<dbReference type="Proteomes" id="UP001177744">
    <property type="component" value="Unassembled WGS sequence"/>
</dbReference>
<evidence type="ECO:0000313" key="3">
    <source>
        <dbReference type="Proteomes" id="UP001177744"/>
    </source>
</evidence>
<protein>
    <submittedName>
        <fullName evidence="2">Uncharacterized protein</fullName>
    </submittedName>
</protein>
<feature type="compositionally biased region" description="Polar residues" evidence="1">
    <location>
        <begin position="196"/>
        <end position="212"/>
    </location>
</feature>